<dbReference type="NCBIfam" id="TIGR00153">
    <property type="entry name" value="TIGR00153 family protein"/>
    <property type="match status" value="1"/>
</dbReference>
<dbReference type="eggNOG" id="COG1392">
    <property type="taxonomic scope" value="Bacteria"/>
</dbReference>
<evidence type="ECO:0000313" key="3">
    <source>
        <dbReference type="EMBL" id="STX78732.1"/>
    </source>
</evidence>
<protein>
    <submittedName>
        <fullName evidence="3">Putative phosphate transport regulator</fullName>
    </submittedName>
    <submittedName>
        <fullName evidence="2">TIGR00153 family protein</fullName>
    </submittedName>
</protein>
<dbReference type="Gene3D" id="1.20.58.220">
    <property type="entry name" value="Phosphate transport system protein phou homolog 2, domain 2"/>
    <property type="match status" value="1"/>
</dbReference>
<dbReference type="Proteomes" id="UP001071279">
    <property type="component" value="Unassembled WGS sequence"/>
</dbReference>
<dbReference type="Pfam" id="PF01865">
    <property type="entry name" value="PhoU_div"/>
    <property type="match status" value="1"/>
</dbReference>
<dbReference type="AlphaFoldDB" id="A0A129EV21"/>
<reference evidence="3 4" key="1">
    <citation type="submission" date="2018-06" db="EMBL/GenBank/DDBJ databases">
        <authorList>
            <consortium name="Pathogen Informatics"/>
            <person name="Doyle S."/>
        </authorList>
    </citation>
    <scope>NUCLEOTIDE SEQUENCE [LARGE SCALE GENOMIC DNA]</scope>
    <source>
        <strain evidence="3 4">NCTC12000</strain>
    </source>
</reference>
<organism evidence="3 4">
    <name type="scientific">Legionella pneumophila</name>
    <dbReference type="NCBI Taxonomy" id="446"/>
    <lineage>
        <taxon>Bacteria</taxon>
        <taxon>Pseudomonadati</taxon>
        <taxon>Pseudomonadota</taxon>
        <taxon>Gammaproteobacteria</taxon>
        <taxon>Legionellales</taxon>
        <taxon>Legionellaceae</taxon>
        <taxon>Legionella</taxon>
    </lineage>
</organism>
<dbReference type="PANTHER" id="PTHR36536">
    <property type="entry name" value="UPF0111 PROTEIN HI_1603"/>
    <property type="match status" value="1"/>
</dbReference>
<evidence type="ECO:0000313" key="2">
    <source>
        <dbReference type="EMBL" id="MCZ4718458.1"/>
    </source>
</evidence>
<dbReference type="EMBL" id="UGOL01000001">
    <property type="protein sequence ID" value="STX78732.1"/>
    <property type="molecule type" value="Genomic_DNA"/>
</dbReference>
<name>A0A129EV21_LEGPN</name>
<evidence type="ECO:0000313" key="4">
    <source>
        <dbReference type="Proteomes" id="UP000254631"/>
    </source>
</evidence>
<dbReference type="EMBL" id="JAPXIC010000022">
    <property type="protein sequence ID" value="MCZ4718458.1"/>
    <property type="molecule type" value="Genomic_DNA"/>
</dbReference>
<dbReference type="SUPFAM" id="SSF109755">
    <property type="entry name" value="PhoU-like"/>
    <property type="match status" value="1"/>
</dbReference>
<comment type="similarity">
    <text evidence="1">Belongs to the UPF0111 family.</text>
</comment>
<dbReference type="Proteomes" id="UP000254631">
    <property type="component" value="Unassembled WGS sequence"/>
</dbReference>
<dbReference type="RefSeq" id="WP_011213193.1">
    <property type="nucleotide sequence ID" value="NZ_BAZA01000159.1"/>
</dbReference>
<gene>
    <name evidence="3" type="ORF">NCTC12000_00718</name>
    <name evidence="2" type="ORF">O6C86_04405</name>
</gene>
<sequence length="223" mass="25423">MGSIFNMFGPSPIKPIEQHIRKAHQCAKQLYPFFEAVLKNDWDTANKIKDKIIAIEKEADLIKRDLRLHLPTGLFLPVARTDILELLSAQDRIANKAEDIAALIISRQMSIPKKLIPSFMPFLSRCLDASKQACTAINELDELLETGFRGSEVKIVEEMIVKLDEIEHDCDERLADIRHKIFELEKELPAIDVIFLYKLVQWIGELADHAQTVGGRLQILIAR</sequence>
<dbReference type="InterPro" id="IPR002727">
    <property type="entry name" value="DUF47"/>
</dbReference>
<dbReference type="InterPro" id="IPR038078">
    <property type="entry name" value="PhoU-like_sf"/>
</dbReference>
<proteinExistence type="inferred from homology"/>
<dbReference type="InterPro" id="IPR018445">
    <property type="entry name" value="Put_Phosphate_transp_reg"/>
</dbReference>
<reference evidence="2" key="2">
    <citation type="submission" date="2022-12" db="EMBL/GenBank/DDBJ databases">
        <title>Comparative genomics of Legionella pneumophila isolates from the West Bank and Germany support molecular epidemiology of Legionnaires disease.</title>
        <authorList>
            <person name="Zayed A.R."/>
            <person name="Bitar D.M."/>
            <person name="Steinert M."/>
            <person name="Lueck C."/>
            <person name="Brettar I."/>
            <person name="Hoefle M.G."/>
            <person name="Bunk B."/>
        </authorList>
    </citation>
    <scope>NUCLEOTIDE SEQUENCE</scope>
    <source>
        <strain evidence="2">H23</strain>
    </source>
</reference>
<dbReference type="PANTHER" id="PTHR36536:SF3">
    <property type="entry name" value="UPF0111 PROTEIN HI_1603"/>
    <property type="match status" value="1"/>
</dbReference>
<evidence type="ECO:0000256" key="1">
    <source>
        <dbReference type="ARBA" id="ARBA00008591"/>
    </source>
</evidence>
<accession>A0A129EV21</accession>